<dbReference type="InterPro" id="IPR036876">
    <property type="entry name" value="UVR_dom_sf"/>
</dbReference>
<organism evidence="3 4">
    <name type="scientific">Limnoglobus roseus</name>
    <dbReference type="NCBI Taxonomy" id="2598579"/>
    <lineage>
        <taxon>Bacteria</taxon>
        <taxon>Pseudomonadati</taxon>
        <taxon>Planctomycetota</taxon>
        <taxon>Planctomycetia</taxon>
        <taxon>Gemmatales</taxon>
        <taxon>Gemmataceae</taxon>
        <taxon>Limnoglobus</taxon>
    </lineage>
</organism>
<dbReference type="Pfam" id="PF02151">
    <property type="entry name" value="UVR"/>
    <property type="match status" value="1"/>
</dbReference>
<name>A0A5C1AJ44_9BACT</name>
<proteinExistence type="predicted"/>
<dbReference type="RefSeq" id="WP_149112705.1">
    <property type="nucleotide sequence ID" value="NZ_CP042425.1"/>
</dbReference>
<dbReference type="KEGG" id="lrs:PX52LOC_05191"/>
<evidence type="ECO:0000256" key="1">
    <source>
        <dbReference type="ARBA" id="ARBA00023236"/>
    </source>
</evidence>
<evidence type="ECO:0000313" key="3">
    <source>
        <dbReference type="EMBL" id="QEL18177.1"/>
    </source>
</evidence>
<evidence type="ECO:0000313" key="4">
    <source>
        <dbReference type="Proteomes" id="UP000324974"/>
    </source>
</evidence>
<reference evidence="4" key="1">
    <citation type="submission" date="2019-08" db="EMBL/GenBank/DDBJ databases">
        <title>Limnoglobus roseus gen. nov., sp. nov., a novel freshwater planctomycete with a giant genome from the family Gemmataceae.</title>
        <authorList>
            <person name="Kulichevskaya I.S."/>
            <person name="Naumoff D.G."/>
            <person name="Miroshnikov K."/>
            <person name="Ivanova A."/>
            <person name="Philippov D.A."/>
            <person name="Hakobyan A."/>
            <person name="Rijpstra I.C."/>
            <person name="Sinninghe Damste J.S."/>
            <person name="Liesack W."/>
            <person name="Dedysh S.N."/>
        </authorList>
    </citation>
    <scope>NUCLEOTIDE SEQUENCE [LARGE SCALE GENOMIC DNA]</scope>
    <source>
        <strain evidence="4">PX52</strain>
    </source>
</reference>
<protein>
    <recommendedName>
        <fullName evidence="2">UVR domain-containing protein</fullName>
    </recommendedName>
</protein>
<keyword evidence="1" id="KW-0227">DNA damage</keyword>
<keyword evidence="4" id="KW-1185">Reference proteome</keyword>
<dbReference type="OrthoDB" id="252502at2"/>
<dbReference type="AlphaFoldDB" id="A0A5C1AJ44"/>
<dbReference type="EMBL" id="CP042425">
    <property type="protein sequence ID" value="QEL18177.1"/>
    <property type="molecule type" value="Genomic_DNA"/>
</dbReference>
<dbReference type="SUPFAM" id="SSF46600">
    <property type="entry name" value="C-terminal UvrC-binding domain of UvrB"/>
    <property type="match status" value="1"/>
</dbReference>
<evidence type="ECO:0000259" key="2">
    <source>
        <dbReference type="PROSITE" id="PS50151"/>
    </source>
</evidence>
<dbReference type="GO" id="GO:0009432">
    <property type="term" value="P:SOS response"/>
    <property type="evidence" value="ECO:0007669"/>
    <property type="project" value="UniProtKB-KW"/>
</dbReference>
<dbReference type="Proteomes" id="UP000324974">
    <property type="component" value="Chromosome"/>
</dbReference>
<accession>A0A5C1AJ44</accession>
<dbReference type="PROSITE" id="PS50151">
    <property type="entry name" value="UVR"/>
    <property type="match status" value="1"/>
</dbReference>
<sequence>MRQDIDSALKGWEHKPGLLQARLINAKDGREVLQMRLDLGILQMELADRPDGSRPHSFATYFDYLKSKAMAAELAGRQFTITDEQAQESDREFMQFYQRRICWLALGEYGRAVTDADHTLSFMDFVRDHSPSEAFTEAHEQYRGFVLFHRSQAEAAALAEDDDAEGAVNALRRGADQIRAFLTSSDPDAEPDSDPMLAQLAHLEEEIRQKHGVKQTLEEQLAQAVEKEDYETAARLRDTIRRKGERRTESSGGA</sequence>
<feature type="domain" description="UVR" evidence="2">
    <location>
        <begin position="211"/>
        <end position="246"/>
    </location>
</feature>
<keyword evidence="1" id="KW-0742">SOS response</keyword>
<gene>
    <name evidence="3" type="ORF">PX52LOC_05191</name>
</gene>
<dbReference type="InterPro" id="IPR001943">
    <property type="entry name" value="UVR_dom"/>
</dbReference>